<feature type="transmembrane region" description="Helical" evidence="9">
    <location>
        <begin position="77"/>
        <end position="100"/>
    </location>
</feature>
<organism evidence="12 13">
    <name type="scientific">Streptomyces boncukensis</name>
    <dbReference type="NCBI Taxonomy" id="2711219"/>
    <lineage>
        <taxon>Bacteria</taxon>
        <taxon>Bacillati</taxon>
        <taxon>Actinomycetota</taxon>
        <taxon>Actinomycetes</taxon>
        <taxon>Kitasatosporales</taxon>
        <taxon>Streptomycetaceae</taxon>
        <taxon>Streptomyces</taxon>
    </lineage>
</organism>
<evidence type="ECO:0000256" key="6">
    <source>
        <dbReference type="ARBA" id="ARBA00022777"/>
    </source>
</evidence>
<dbReference type="Gene3D" id="1.20.5.1930">
    <property type="match status" value="1"/>
</dbReference>
<keyword evidence="7" id="KW-0067">ATP-binding</keyword>
<feature type="transmembrane region" description="Helical" evidence="9">
    <location>
        <begin position="107"/>
        <end position="126"/>
    </location>
</feature>
<keyword evidence="5" id="KW-0547">Nucleotide-binding</keyword>
<keyword evidence="8" id="KW-0902">Two-component regulatory system</keyword>
<evidence type="ECO:0000256" key="5">
    <source>
        <dbReference type="ARBA" id="ARBA00022741"/>
    </source>
</evidence>
<dbReference type="EC" id="2.7.13.3" evidence="2"/>
<evidence type="ECO:0000259" key="11">
    <source>
        <dbReference type="Pfam" id="PF07730"/>
    </source>
</evidence>
<gene>
    <name evidence="12" type="ORF">G5C65_03365</name>
</gene>
<dbReference type="GO" id="GO:0005524">
    <property type="term" value="F:ATP binding"/>
    <property type="evidence" value="ECO:0007669"/>
    <property type="project" value="UniProtKB-KW"/>
</dbReference>
<evidence type="ECO:0000313" key="12">
    <source>
        <dbReference type="EMBL" id="NGO67407.1"/>
    </source>
</evidence>
<dbReference type="GO" id="GO:0016020">
    <property type="term" value="C:membrane"/>
    <property type="evidence" value="ECO:0007669"/>
    <property type="project" value="InterPro"/>
</dbReference>
<reference evidence="12 13" key="1">
    <citation type="submission" date="2020-02" db="EMBL/GenBank/DDBJ databases">
        <title>Whole-genome analyses of novel actinobacteria.</title>
        <authorList>
            <person name="Sahin N."/>
            <person name="Tatar D."/>
        </authorList>
    </citation>
    <scope>NUCLEOTIDE SEQUENCE [LARGE SCALE GENOMIC DNA]</scope>
    <source>
        <strain evidence="12 13">SB3404</strain>
    </source>
</reference>
<keyword evidence="13" id="KW-1185">Reference proteome</keyword>
<dbReference type="RefSeq" id="WP_165297067.1">
    <property type="nucleotide sequence ID" value="NZ_JAAKZZ010000018.1"/>
</dbReference>
<dbReference type="InterPro" id="IPR036890">
    <property type="entry name" value="HATPase_C_sf"/>
</dbReference>
<sequence length="416" mass="43213">MPARLTRPHRDDVLVAVCGLAGGLLLWAFGLYNSPALVGARWLPLLPLAVMCLLVLGRRTAQPWVLVAAVPVEAADMLTGGILATLILFTDIVYAAVLYGSPRLGRILLPGTVVFTVAVTFGLLAVSRDPQVLLVGALTGGITMVPAWTGALVRQHKDRASAERLRAEQTALLAEMDRAQAINAERSRMARELHDVVANHLSAIAIHSTAALSLDDGGGDGAGDGGGDNGVGAARRDALGVIRENSVQGLAEMRRLIGLLRDASGDAEPAATPSLNGLEALLARARGDGEGLAFTLRDARADGAALPAPVELAAYRVVQEAVTNALKHAAPGTVEVALATGGDVLRIRVTSPLADRDGPRVPGSGAGLVGMRERVELLRGELTAGPVTGAHGGKVWEVCAVLPARAEARSDREESR</sequence>
<keyword evidence="4" id="KW-0808">Transferase</keyword>
<evidence type="ECO:0000256" key="3">
    <source>
        <dbReference type="ARBA" id="ARBA00022553"/>
    </source>
</evidence>
<feature type="domain" description="Histidine kinase/HSP90-like ATPase" evidence="10">
    <location>
        <begin position="312"/>
        <end position="388"/>
    </location>
</feature>
<dbReference type="InterPro" id="IPR011712">
    <property type="entry name" value="Sig_transdc_His_kin_sub3_dim/P"/>
</dbReference>
<dbReference type="EMBL" id="JAAKZZ010000018">
    <property type="protein sequence ID" value="NGO67407.1"/>
    <property type="molecule type" value="Genomic_DNA"/>
</dbReference>
<accession>A0A6G4WS00</accession>
<evidence type="ECO:0000256" key="1">
    <source>
        <dbReference type="ARBA" id="ARBA00000085"/>
    </source>
</evidence>
<keyword evidence="6 12" id="KW-0418">Kinase</keyword>
<dbReference type="InterPro" id="IPR050482">
    <property type="entry name" value="Sensor_HK_TwoCompSys"/>
</dbReference>
<dbReference type="Pfam" id="PF02518">
    <property type="entry name" value="HATPase_c"/>
    <property type="match status" value="1"/>
</dbReference>
<name>A0A6G4WS00_9ACTN</name>
<evidence type="ECO:0000256" key="9">
    <source>
        <dbReference type="SAM" id="Phobius"/>
    </source>
</evidence>
<dbReference type="InterPro" id="IPR003594">
    <property type="entry name" value="HATPase_dom"/>
</dbReference>
<dbReference type="GO" id="GO:0046983">
    <property type="term" value="F:protein dimerization activity"/>
    <property type="evidence" value="ECO:0007669"/>
    <property type="project" value="InterPro"/>
</dbReference>
<evidence type="ECO:0000256" key="7">
    <source>
        <dbReference type="ARBA" id="ARBA00022840"/>
    </source>
</evidence>
<dbReference type="PANTHER" id="PTHR24421">
    <property type="entry name" value="NITRATE/NITRITE SENSOR PROTEIN NARX-RELATED"/>
    <property type="match status" value="1"/>
</dbReference>
<dbReference type="PANTHER" id="PTHR24421:SF10">
    <property type="entry name" value="NITRATE_NITRITE SENSOR PROTEIN NARQ"/>
    <property type="match status" value="1"/>
</dbReference>
<dbReference type="SUPFAM" id="SSF55874">
    <property type="entry name" value="ATPase domain of HSP90 chaperone/DNA topoisomerase II/histidine kinase"/>
    <property type="match status" value="1"/>
</dbReference>
<dbReference type="Proteomes" id="UP000477722">
    <property type="component" value="Unassembled WGS sequence"/>
</dbReference>
<evidence type="ECO:0000256" key="8">
    <source>
        <dbReference type="ARBA" id="ARBA00023012"/>
    </source>
</evidence>
<protein>
    <recommendedName>
        <fullName evidence="2">histidine kinase</fullName>
        <ecNumber evidence="2">2.7.13.3</ecNumber>
    </recommendedName>
</protein>
<comment type="caution">
    <text evidence="12">The sequence shown here is derived from an EMBL/GenBank/DDBJ whole genome shotgun (WGS) entry which is preliminary data.</text>
</comment>
<feature type="transmembrane region" description="Helical" evidence="9">
    <location>
        <begin position="13"/>
        <end position="32"/>
    </location>
</feature>
<evidence type="ECO:0000256" key="2">
    <source>
        <dbReference type="ARBA" id="ARBA00012438"/>
    </source>
</evidence>
<keyword evidence="9" id="KW-1133">Transmembrane helix</keyword>
<feature type="domain" description="Signal transduction histidine kinase subgroup 3 dimerisation and phosphoacceptor" evidence="11">
    <location>
        <begin position="185"/>
        <end position="263"/>
    </location>
</feature>
<dbReference type="AlphaFoldDB" id="A0A6G4WS00"/>
<feature type="transmembrane region" description="Helical" evidence="9">
    <location>
        <begin position="39"/>
        <end position="57"/>
    </location>
</feature>
<comment type="catalytic activity">
    <reaction evidence="1">
        <text>ATP + protein L-histidine = ADP + protein N-phospho-L-histidine.</text>
        <dbReference type="EC" id="2.7.13.3"/>
    </reaction>
</comment>
<dbReference type="GO" id="GO:0000155">
    <property type="term" value="F:phosphorelay sensor kinase activity"/>
    <property type="evidence" value="ECO:0007669"/>
    <property type="project" value="InterPro"/>
</dbReference>
<feature type="transmembrane region" description="Helical" evidence="9">
    <location>
        <begin position="132"/>
        <end position="153"/>
    </location>
</feature>
<dbReference type="Pfam" id="PF07730">
    <property type="entry name" value="HisKA_3"/>
    <property type="match status" value="1"/>
</dbReference>
<keyword evidence="3" id="KW-0597">Phosphoprotein</keyword>
<keyword evidence="9" id="KW-0472">Membrane</keyword>
<keyword evidence="9" id="KW-0812">Transmembrane</keyword>
<evidence type="ECO:0000256" key="4">
    <source>
        <dbReference type="ARBA" id="ARBA00022679"/>
    </source>
</evidence>
<proteinExistence type="predicted"/>
<dbReference type="Gene3D" id="3.30.565.10">
    <property type="entry name" value="Histidine kinase-like ATPase, C-terminal domain"/>
    <property type="match status" value="1"/>
</dbReference>
<evidence type="ECO:0000313" key="13">
    <source>
        <dbReference type="Proteomes" id="UP000477722"/>
    </source>
</evidence>
<dbReference type="CDD" id="cd16917">
    <property type="entry name" value="HATPase_UhpB-NarQ-NarX-like"/>
    <property type="match status" value="1"/>
</dbReference>
<evidence type="ECO:0000259" key="10">
    <source>
        <dbReference type="Pfam" id="PF02518"/>
    </source>
</evidence>